<dbReference type="InterPro" id="IPR006311">
    <property type="entry name" value="TAT_signal"/>
</dbReference>
<reference evidence="4 5" key="1">
    <citation type="journal article" date="2019" name="Front. Microbiol.">
        <title>Thermoanaerosceptrum fracticalcis gen. nov. sp. nov., a Novel Fumarate-Fermenting Microorganism From a Deep Fractured Carbonate Aquifer of the US Great Basin.</title>
        <authorList>
            <person name="Hamilton-Brehm S.D."/>
            <person name="Stewart L.E."/>
            <person name="Zavarin M."/>
            <person name="Caldwell M."/>
            <person name="Lawson P.A."/>
            <person name="Onstott T.C."/>
            <person name="Grzymski J."/>
            <person name="Neveux I."/>
            <person name="Lollar B.S."/>
            <person name="Russell C.E."/>
            <person name="Moser D.P."/>
        </authorList>
    </citation>
    <scope>NUCLEOTIDE SEQUENCE [LARGE SCALE GENOMIC DNA]</scope>
    <source>
        <strain evidence="4 5">DRI-13</strain>
    </source>
</reference>
<dbReference type="Gene3D" id="2.30.40.10">
    <property type="entry name" value="Urease, subunit C, domain 1"/>
    <property type="match status" value="2"/>
</dbReference>
<dbReference type="PANTHER" id="PTHR11113:SF14">
    <property type="entry name" value="N-ACETYLGLUCOSAMINE-6-PHOSPHATE DEACETYLASE"/>
    <property type="match status" value="1"/>
</dbReference>
<keyword evidence="2 4" id="KW-0378">Hydrolase</keyword>
<accession>A0A7G6E3E4</accession>
<dbReference type="EMBL" id="CP045798">
    <property type="protein sequence ID" value="QNB46598.1"/>
    <property type="molecule type" value="Genomic_DNA"/>
</dbReference>
<dbReference type="Pfam" id="PF10518">
    <property type="entry name" value="TAT_signal"/>
    <property type="match status" value="1"/>
</dbReference>
<evidence type="ECO:0000256" key="2">
    <source>
        <dbReference type="ARBA" id="ARBA00022801"/>
    </source>
</evidence>
<dbReference type="Gene3D" id="3.20.20.140">
    <property type="entry name" value="Metal-dependent hydrolases"/>
    <property type="match status" value="3"/>
</dbReference>
<dbReference type="GO" id="GO:0008448">
    <property type="term" value="F:N-acetylglucosamine-6-phosphate deacetylase activity"/>
    <property type="evidence" value="ECO:0007669"/>
    <property type="project" value="TreeGrafter"/>
</dbReference>
<dbReference type="AlphaFoldDB" id="A0A7G6E3E4"/>
<dbReference type="InterPro" id="IPR011059">
    <property type="entry name" value="Metal-dep_hydrolase_composite"/>
</dbReference>
<gene>
    <name evidence="4" type="ORF">BR63_09940</name>
</gene>
<dbReference type="InterPro" id="IPR013108">
    <property type="entry name" value="Amidohydro_3"/>
</dbReference>
<organism evidence="4 5">
    <name type="scientific">Thermanaerosceptrum fracticalcis</name>
    <dbReference type="NCBI Taxonomy" id="1712410"/>
    <lineage>
        <taxon>Bacteria</taxon>
        <taxon>Bacillati</taxon>
        <taxon>Bacillota</taxon>
        <taxon>Clostridia</taxon>
        <taxon>Eubacteriales</taxon>
        <taxon>Peptococcaceae</taxon>
        <taxon>Thermanaerosceptrum</taxon>
    </lineage>
</organism>
<dbReference type="InterPro" id="IPR032466">
    <property type="entry name" value="Metal_Hydrolase"/>
</dbReference>
<evidence type="ECO:0000313" key="5">
    <source>
        <dbReference type="Proteomes" id="UP000515847"/>
    </source>
</evidence>
<protein>
    <submittedName>
        <fullName evidence="4">Amidohydrolase family protein</fullName>
    </submittedName>
</protein>
<dbReference type="PROSITE" id="PS51318">
    <property type="entry name" value="TAT"/>
    <property type="match status" value="1"/>
</dbReference>
<comment type="similarity">
    <text evidence="1">Belongs to the metallo-dependent hydrolases superfamily. NagA family.</text>
</comment>
<dbReference type="Proteomes" id="UP000515847">
    <property type="component" value="Chromosome"/>
</dbReference>
<dbReference type="KEGG" id="tfr:BR63_09940"/>
<dbReference type="SUPFAM" id="SSF51338">
    <property type="entry name" value="Composite domain of metallo-dependent hydrolases"/>
    <property type="match status" value="1"/>
</dbReference>
<proteinExistence type="inferred from homology"/>
<keyword evidence="5" id="KW-1185">Reference proteome</keyword>
<feature type="domain" description="Amidohydrolase 3" evidence="3">
    <location>
        <begin position="309"/>
        <end position="434"/>
    </location>
</feature>
<dbReference type="RefSeq" id="WP_034421630.1">
    <property type="nucleotide sequence ID" value="NZ_CP045798.1"/>
</dbReference>
<dbReference type="GO" id="GO:0006046">
    <property type="term" value="P:N-acetylglucosamine catabolic process"/>
    <property type="evidence" value="ECO:0007669"/>
    <property type="project" value="TreeGrafter"/>
</dbReference>
<sequence>MKEMTRRQFLLGLGAVAAATLLTMGWDTHEAIPQEGALSSASPQPIDCDWIIDHVRIVDGTGSPAFMGKVAVKGDKIVAVGDFMSSPGTKTIDGKNYALAPGFIDIHTHTESYFYSGESMAAFLSQGVTTQVGGNCGRSPRDIAGFLKSSQGRSMNYGLLIGYRTLLELVQGVPRAGRVTPAELGQMQEHLHKGLSAGALGLSIGLEYWPQNFATTHDLIILCEVVKEHGGFYATHIRSEYDKVLQAVEETVEIGLKSGVAVQYSHIKAGYPQNWPKFARVLDMLAEANKSGLDMRADVYPYTFSGNDIGTKPLRHSISVENLEAALIHPHVFYASDSGIYTGGRATHPRAYGTYPRFLGHFVREKGLLPLEKAVAKMTHEPARRLKLQDRGLIRPGYKADLVLFDEQRVMDKATYEKPVAFSEGIEKVWVNGVLAWNEQKVTGSTSGQFLKLTS</sequence>
<dbReference type="CDD" id="cd01297">
    <property type="entry name" value="D-aminoacylase"/>
    <property type="match status" value="1"/>
</dbReference>
<evidence type="ECO:0000313" key="4">
    <source>
        <dbReference type="EMBL" id="QNB46598.1"/>
    </source>
</evidence>
<dbReference type="PANTHER" id="PTHR11113">
    <property type="entry name" value="N-ACETYLGLUCOSAMINE-6-PHOSPHATE DEACETYLASE"/>
    <property type="match status" value="1"/>
</dbReference>
<name>A0A7G6E3E4_THEFR</name>
<evidence type="ECO:0000259" key="3">
    <source>
        <dbReference type="Pfam" id="PF07969"/>
    </source>
</evidence>
<evidence type="ECO:0000256" key="1">
    <source>
        <dbReference type="ARBA" id="ARBA00010716"/>
    </source>
</evidence>
<dbReference type="Pfam" id="PF07969">
    <property type="entry name" value="Amidohydro_3"/>
    <property type="match status" value="1"/>
</dbReference>
<dbReference type="SUPFAM" id="SSF51556">
    <property type="entry name" value="Metallo-dependent hydrolases"/>
    <property type="match status" value="1"/>
</dbReference>
<dbReference type="OrthoDB" id="9775607at2"/>
<dbReference type="InterPro" id="IPR019546">
    <property type="entry name" value="TAT_signal_bac_arc"/>
</dbReference>